<sequence>MNNKLNNLIKAQEKAKELFDLIVSKNLIRSGISEKQLTEEIFLLAKNNLSIDKFWHKKIVRTGINTIHPYDAKPENLMIQQNDILWIDFGPIFNSFEADFGRTFVLGNDSEKTKLKDAVEKSWFETRDYYNSKDNVTGKELFEFVDKLAKNYNFFFGNDIAGHLVDEFSHYKIHKSTPENYICLENNTNLKDKFEKKERYWILEMHFLSNEKNFGSFFEQLLI</sequence>
<dbReference type="Pfam" id="PF00557">
    <property type="entry name" value="Peptidase_M24"/>
    <property type="match status" value="1"/>
</dbReference>
<dbReference type="AlphaFoldDB" id="A0A828YZ51"/>
<dbReference type="InterPro" id="IPR000994">
    <property type="entry name" value="Pept_M24"/>
</dbReference>
<accession>A0A828YZ51</accession>
<feature type="domain" description="Peptidase M24" evidence="1">
    <location>
        <begin position="8"/>
        <end position="176"/>
    </location>
</feature>
<name>A0A828YZ51_9LEPT</name>
<dbReference type="SUPFAM" id="SSF55920">
    <property type="entry name" value="Creatinase/aminopeptidase"/>
    <property type="match status" value="1"/>
</dbReference>
<comment type="caution">
    <text evidence="2">The sequence shown here is derived from an EMBL/GenBank/DDBJ whole genome shotgun (WGS) entry which is preliminary data.</text>
</comment>
<evidence type="ECO:0000313" key="3">
    <source>
        <dbReference type="Proteomes" id="UP000001338"/>
    </source>
</evidence>
<dbReference type="EC" id="3.4.-.-" evidence="2"/>
<dbReference type="Proteomes" id="UP000001338">
    <property type="component" value="Unassembled WGS sequence"/>
</dbReference>
<dbReference type="RefSeq" id="WP_004499902.1">
    <property type="nucleotide sequence ID" value="NZ_AFLV02000053.1"/>
</dbReference>
<protein>
    <submittedName>
        <fullName evidence="2">Metallopeptidase family M24</fullName>
        <ecNumber evidence="2">3.4.-.-</ecNumber>
    </submittedName>
</protein>
<dbReference type="InterPro" id="IPR036005">
    <property type="entry name" value="Creatinase/aminopeptidase-like"/>
</dbReference>
<gene>
    <name evidence="2" type="ORF">LEP1GSC036_1301</name>
</gene>
<evidence type="ECO:0000259" key="1">
    <source>
        <dbReference type="Pfam" id="PF00557"/>
    </source>
</evidence>
<organism evidence="2 3">
    <name type="scientific">Leptospira weilii str. 2006001853</name>
    <dbReference type="NCBI Taxonomy" id="1001589"/>
    <lineage>
        <taxon>Bacteria</taxon>
        <taxon>Pseudomonadati</taxon>
        <taxon>Spirochaetota</taxon>
        <taxon>Spirochaetia</taxon>
        <taxon>Leptospirales</taxon>
        <taxon>Leptospiraceae</taxon>
        <taxon>Leptospira</taxon>
    </lineage>
</organism>
<dbReference type="EMBL" id="AFLV02000053">
    <property type="protein sequence ID" value="EKR63876.1"/>
    <property type="molecule type" value="Genomic_DNA"/>
</dbReference>
<evidence type="ECO:0000313" key="2">
    <source>
        <dbReference type="EMBL" id="EKR63876.1"/>
    </source>
</evidence>
<dbReference type="Gene3D" id="3.90.230.10">
    <property type="entry name" value="Creatinase/methionine aminopeptidase superfamily"/>
    <property type="match status" value="1"/>
</dbReference>
<proteinExistence type="predicted"/>
<keyword evidence="2" id="KW-0378">Hydrolase</keyword>
<reference evidence="2 3" key="1">
    <citation type="submission" date="2012-10" db="EMBL/GenBank/DDBJ databases">
        <authorList>
            <person name="Harkins D.M."/>
            <person name="Durkin A.S."/>
            <person name="Brinkac L.M."/>
            <person name="Haft D.H."/>
            <person name="Selengut J.D."/>
            <person name="Sanka R."/>
            <person name="DePew J."/>
            <person name="Purushe J."/>
            <person name="Whelen A.C."/>
            <person name="Vinetz J.M."/>
            <person name="Sutton G.G."/>
            <person name="Nierman W.C."/>
            <person name="Fouts D.E."/>
        </authorList>
    </citation>
    <scope>NUCLEOTIDE SEQUENCE [LARGE SCALE GENOMIC DNA]</scope>
    <source>
        <strain evidence="2 3">2006001853</strain>
    </source>
</reference>
<dbReference type="GO" id="GO:0016787">
    <property type="term" value="F:hydrolase activity"/>
    <property type="evidence" value="ECO:0007669"/>
    <property type="project" value="UniProtKB-KW"/>
</dbReference>